<reference evidence="10" key="1">
    <citation type="journal article" date="2018" name="Nat. Plants">
        <title>Whole-genome landscape of Medicago truncatula symbiotic genes.</title>
        <authorList>
            <person name="Pecrix Y."/>
            <person name="Gamas P."/>
            <person name="Carrere S."/>
        </authorList>
    </citation>
    <scope>NUCLEOTIDE SEQUENCE</scope>
    <source>
        <tissue evidence="10">Leaves</tissue>
    </source>
</reference>
<dbReference type="Gramene" id="rna7457">
    <property type="protein sequence ID" value="RHN71820.1"/>
    <property type="gene ID" value="gene7457"/>
</dbReference>
<evidence type="ECO:0000313" key="10">
    <source>
        <dbReference type="EMBL" id="RHN71820.1"/>
    </source>
</evidence>
<evidence type="ECO:0000256" key="1">
    <source>
        <dbReference type="ARBA" id="ARBA00009065"/>
    </source>
</evidence>
<dbReference type="SMART" id="SM00385">
    <property type="entry name" value="CYCLIN"/>
    <property type="match status" value="1"/>
</dbReference>
<dbReference type="FunFam" id="1.10.472.10:FF:000040">
    <property type="entry name" value="D6-type cyclin"/>
    <property type="match status" value="1"/>
</dbReference>
<accession>A0A396J1X2</accession>
<feature type="domain" description="Cyclin-like" evidence="8">
    <location>
        <begin position="46"/>
        <end position="130"/>
    </location>
</feature>
<dbReference type="InterPro" id="IPR036915">
    <property type="entry name" value="Cyclin-like_sf"/>
</dbReference>
<keyword evidence="5" id="KW-0131">Cell cycle</keyword>
<evidence type="ECO:0000256" key="5">
    <source>
        <dbReference type="ARBA" id="ARBA00023306"/>
    </source>
</evidence>
<protein>
    <recommendedName>
        <fullName evidence="6">B-like cyclin</fullName>
    </recommendedName>
</protein>
<evidence type="ECO:0000256" key="6">
    <source>
        <dbReference type="ARBA" id="ARBA00032263"/>
    </source>
</evidence>
<dbReference type="SMART" id="SM01332">
    <property type="entry name" value="Cyclin_C"/>
    <property type="match status" value="1"/>
</dbReference>
<dbReference type="Pfam" id="PF00134">
    <property type="entry name" value="Cyclin_N"/>
    <property type="match status" value="1"/>
</dbReference>
<evidence type="ECO:0000256" key="3">
    <source>
        <dbReference type="ARBA" id="ARBA00022618"/>
    </source>
</evidence>
<keyword evidence="4 7" id="KW-0195">Cyclin</keyword>
<dbReference type="InterPro" id="IPR039361">
    <property type="entry name" value="Cyclin"/>
</dbReference>
<evidence type="ECO:0000259" key="9">
    <source>
        <dbReference type="SMART" id="SM01332"/>
    </source>
</evidence>
<dbReference type="Gene3D" id="1.10.472.10">
    <property type="entry name" value="Cyclin-like"/>
    <property type="match status" value="2"/>
</dbReference>
<dbReference type="InterPro" id="IPR013763">
    <property type="entry name" value="Cyclin-like_dom"/>
</dbReference>
<dbReference type="InterPro" id="IPR004367">
    <property type="entry name" value="Cyclin_C-dom"/>
</dbReference>
<evidence type="ECO:0000256" key="2">
    <source>
        <dbReference type="ARBA" id="ARBA00011177"/>
    </source>
</evidence>
<sequence>MDFDLDNPLASFKEQQNCTITELFASETDHMPSPNCLNSIHCEAISLILQVQHSCNLDPFIAYLAINYLHRFMSKQEFPGKPWLIRLIVISCLSLASKMKNTHLPFSKLQKEGCNFNGETIQKMELVILGALDWRMRSITPFPFLNFFISLAQIKDRSLKDRAAEIIFNVHNDIKFLEYKPSTVAAASLIYASYELFPQQYYILRATITTSEYIDQDTLAKCIDMMQDIWRNEVKGSMKDTSFLSTETPVSVLERSTKRQRI</sequence>
<dbReference type="EMBL" id="PSQE01000002">
    <property type="protein sequence ID" value="RHN71820.1"/>
    <property type="molecule type" value="Genomic_DNA"/>
</dbReference>
<dbReference type="PANTHER" id="PTHR10177">
    <property type="entry name" value="CYCLINS"/>
    <property type="match status" value="1"/>
</dbReference>
<proteinExistence type="inferred from homology"/>
<evidence type="ECO:0000256" key="4">
    <source>
        <dbReference type="ARBA" id="ARBA00023127"/>
    </source>
</evidence>
<dbReference type="InterPro" id="IPR006671">
    <property type="entry name" value="Cyclin_N"/>
</dbReference>
<comment type="similarity">
    <text evidence="1">Belongs to the cyclin family. Cyclin D subfamily.</text>
</comment>
<name>A0A396J1X2_MEDTR</name>
<keyword evidence="3" id="KW-0132">Cell division</keyword>
<dbReference type="Pfam" id="PF02984">
    <property type="entry name" value="Cyclin_C"/>
    <property type="match status" value="1"/>
</dbReference>
<gene>
    <name evidence="10" type="ORF">MtrunA17_Chr2g0280941</name>
</gene>
<comment type="caution">
    <text evidence="10">The sequence shown here is derived from an EMBL/GenBank/DDBJ whole genome shotgun (WGS) entry which is preliminary data.</text>
</comment>
<dbReference type="AlphaFoldDB" id="A0A396J1X2"/>
<dbReference type="SUPFAM" id="SSF47954">
    <property type="entry name" value="Cyclin-like"/>
    <property type="match status" value="2"/>
</dbReference>
<dbReference type="Proteomes" id="UP000265566">
    <property type="component" value="Chromosome 2"/>
</dbReference>
<comment type="subunit">
    <text evidence="2">Interacts with the CDC2 protein kinase to form a serine/threonine kinase holoenzyme complex also known as maturation promoting factor (MPF). The cyclin subunit imparts substrate specificity to the complex.</text>
</comment>
<evidence type="ECO:0000259" key="8">
    <source>
        <dbReference type="SMART" id="SM00385"/>
    </source>
</evidence>
<dbReference type="GO" id="GO:0051301">
    <property type="term" value="P:cell division"/>
    <property type="evidence" value="ECO:0007669"/>
    <property type="project" value="UniProtKB-KW"/>
</dbReference>
<dbReference type="CDD" id="cd20544">
    <property type="entry name" value="CYCLIN_AtCycD-like_rpt2"/>
    <property type="match status" value="1"/>
</dbReference>
<dbReference type="FunFam" id="1.10.472.10:FF:000060">
    <property type="entry name" value="D6-type cyclin"/>
    <property type="match status" value="1"/>
</dbReference>
<organism evidence="10">
    <name type="scientific">Medicago truncatula</name>
    <name type="common">Barrel medic</name>
    <name type="synonym">Medicago tribuloides</name>
    <dbReference type="NCBI Taxonomy" id="3880"/>
    <lineage>
        <taxon>Eukaryota</taxon>
        <taxon>Viridiplantae</taxon>
        <taxon>Streptophyta</taxon>
        <taxon>Embryophyta</taxon>
        <taxon>Tracheophyta</taxon>
        <taxon>Spermatophyta</taxon>
        <taxon>Magnoliopsida</taxon>
        <taxon>eudicotyledons</taxon>
        <taxon>Gunneridae</taxon>
        <taxon>Pentapetalae</taxon>
        <taxon>rosids</taxon>
        <taxon>fabids</taxon>
        <taxon>Fabales</taxon>
        <taxon>Fabaceae</taxon>
        <taxon>Papilionoideae</taxon>
        <taxon>50 kb inversion clade</taxon>
        <taxon>NPAAA clade</taxon>
        <taxon>Hologalegina</taxon>
        <taxon>IRL clade</taxon>
        <taxon>Trifolieae</taxon>
        <taxon>Medicago</taxon>
    </lineage>
</organism>
<evidence type="ECO:0000256" key="7">
    <source>
        <dbReference type="RuleBase" id="RU000383"/>
    </source>
</evidence>
<feature type="domain" description="Cyclin C-terminal" evidence="9">
    <location>
        <begin position="139"/>
        <end position="262"/>
    </location>
</feature>